<name>A0A370G7J3_9BACI</name>
<gene>
    <name evidence="3" type="ORF">DFR59_11587</name>
</gene>
<protein>
    <submittedName>
        <fullName evidence="3">REP element-mobilizing transposase RayT</fullName>
    </submittedName>
</protein>
<dbReference type="Pfam" id="PF01797">
    <property type="entry name" value="Y1_Tnp"/>
    <property type="match status" value="1"/>
</dbReference>
<feature type="region of interest" description="Disordered" evidence="1">
    <location>
        <begin position="256"/>
        <end position="282"/>
    </location>
</feature>
<dbReference type="PANTHER" id="PTHR34322">
    <property type="entry name" value="TRANSPOSASE, Y1_TNP DOMAIN-CONTAINING"/>
    <property type="match status" value="1"/>
</dbReference>
<dbReference type="RefSeq" id="WP_245948512.1">
    <property type="nucleotide sequence ID" value="NZ_QQAY01000015.1"/>
</dbReference>
<dbReference type="Gene3D" id="3.30.70.1290">
    <property type="entry name" value="Transposase IS200-like"/>
    <property type="match status" value="1"/>
</dbReference>
<comment type="caution">
    <text evidence="3">The sequence shown here is derived from an EMBL/GenBank/DDBJ whole genome shotgun (WGS) entry which is preliminary data.</text>
</comment>
<dbReference type="InterPro" id="IPR002686">
    <property type="entry name" value="Transposase_17"/>
</dbReference>
<dbReference type="SUPFAM" id="SSF143422">
    <property type="entry name" value="Transposase IS200-like"/>
    <property type="match status" value="1"/>
</dbReference>
<evidence type="ECO:0000313" key="3">
    <source>
        <dbReference type="EMBL" id="RDI39180.1"/>
    </source>
</evidence>
<dbReference type="Proteomes" id="UP000255326">
    <property type="component" value="Unassembled WGS sequence"/>
</dbReference>
<dbReference type="EMBL" id="QQAY01000015">
    <property type="protein sequence ID" value="RDI39180.1"/>
    <property type="molecule type" value="Genomic_DNA"/>
</dbReference>
<dbReference type="SMART" id="SM01321">
    <property type="entry name" value="Y1_Tnp"/>
    <property type="match status" value="1"/>
</dbReference>
<dbReference type="AlphaFoldDB" id="A0A370G7J3"/>
<evidence type="ECO:0000256" key="1">
    <source>
        <dbReference type="SAM" id="MobiDB-lite"/>
    </source>
</evidence>
<dbReference type="GO" id="GO:0006313">
    <property type="term" value="P:DNA transposition"/>
    <property type="evidence" value="ECO:0007669"/>
    <property type="project" value="InterPro"/>
</dbReference>
<organism evidence="3 4">
    <name type="scientific">Falsibacillus pallidus</name>
    <dbReference type="NCBI Taxonomy" id="493781"/>
    <lineage>
        <taxon>Bacteria</taxon>
        <taxon>Bacillati</taxon>
        <taxon>Bacillota</taxon>
        <taxon>Bacilli</taxon>
        <taxon>Bacillales</taxon>
        <taxon>Bacillaceae</taxon>
        <taxon>Falsibacillus</taxon>
    </lineage>
</organism>
<feature type="domain" description="Transposase IS200-like" evidence="2">
    <location>
        <begin position="9"/>
        <end position="123"/>
    </location>
</feature>
<evidence type="ECO:0000259" key="2">
    <source>
        <dbReference type="SMART" id="SM01321"/>
    </source>
</evidence>
<dbReference type="InterPro" id="IPR036515">
    <property type="entry name" value="Transposase_17_sf"/>
</dbReference>
<keyword evidence="4" id="KW-1185">Reference proteome</keyword>
<accession>A0A370G7J3</accession>
<proteinExistence type="predicted"/>
<feature type="compositionally biased region" description="Low complexity" evidence="1">
    <location>
        <begin position="262"/>
        <end position="274"/>
    </location>
</feature>
<reference evidence="3 4" key="1">
    <citation type="submission" date="2018-07" db="EMBL/GenBank/DDBJ databases">
        <title>Genomic Encyclopedia of Type Strains, Phase IV (KMG-IV): sequencing the most valuable type-strain genomes for metagenomic binning, comparative biology and taxonomic classification.</title>
        <authorList>
            <person name="Goeker M."/>
        </authorList>
    </citation>
    <scope>NUCLEOTIDE SEQUENCE [LARGE SCALE GENOMIC DNA]</scope>
    <source>
        <strain evidence="3 4">DSM 25281</strain>
    </source>
</reference>
<sequence>MPRRARSKSSTAIYHLIMRGVNCQSIFEDDEDRTRFLETISRFKRNNSFQLYSYCLMNNHVHLLMKEGADSISTVVQKISSSYVYFYNEKYERSGHLFQERFKSEDINNMRYFLTVLRYIHQNPLRAGLSISVFDSPWTSIHEYEKKYSFVDTEFPLSLFSSNKKKAYELFQQHMQTLTDDECLDYRIRMRLTDNDLREHMLAYGIRSGSDLQKLELTQRNTILSRLKQIEGVSIRQLARITGISKSVIHRAGTEGQVSCPSAATSTSVSTTTSNLRTASQL</sequence>
<dbReference type="PANTHER" id="PTHR34322:SF2">
    <property type="entry name" value="TRANSPOSASE IS200-LIKE DOMAIN-CONTAINING PROTEIN"/>
    <property type="match status" value="1"/>
</dbReference>
<dbReference type="GO" id="GO:0004803">
    <property type="term" value="F:transposase activity"/>
    <property type="evidence" value="ECO:0007669"/>
    <property type="project" value="InterPro"/>
</dbReference>
<dbReference type="GO" id="GO:0003677">
    <property type="term" value="F:DNA binding"/>
    <property type="evidence" value="ECO:0007669"/>
    <property type="project" value="InterPro"/>
</dbReference>
<evidence type="ECO:0000313" key="4">
    <source>
        <dbReference type="Proteomes" id="UP000255326"/>
    </source>
</evidence>